<keyword evidence="2" id="KW-1185">Reference proteome</keyword>
<protein>
    <submittedName>
        <fullName evidence="1">Uncharacterized protein</fullName>
    </submittedName>
</protein>
<accession>A0AAD5UXB7</accession>
<dbReference type="Proteomes" id="UP001212997">
    <property type="component" value="Unassembled WGS sequence"/>
</dbReference>
<evidence type="ECO:0000313" key="2">
    <source>
        <dbReference type="Proteomes" id="UP001212997"/>
    </source>
</evidence>
<dbReference type="AlphaFoldDB" id="A0AAD5UXB7"/>
<dbReference type="EMBL" id="JANAWD010000395">
    <property type="protein sequence ID" value="KAJ3480105.1"/>
    <property type="molecule type" value="Genomic_DNA"/>
</dbReference>
<gene>
    <name evidence="1" type="ORF">NLI96_g8579</name>
</gene>
<sequence length="187" mass="20943">MISQANYEISREGKSEEELPMCMLDREDLLSRNVNKGVDVADASNYIVHQHGFALKASDITFATKYYETFDDPGKVDADMLYGSEVPRKESYTGMFLTIVCSINSARSNEKSRFPALLLAADIPLKSQCDNATRTTKTPTNDLSVQQIAMFVARTLYLPYNHACMKIDTSFNLASSWGGKRLAMTQR</sequence>
<proteinExistence type="predicted"/>
<evidence type="ECO:0000313" key="1">
    <source>
        <dbReference type="EMBL" id="KAJ3480105.1"/>
    </source>
</evidence>
<reference evidence="1" key="1">
    <citation type="submission" date="2022-07" db="EMBL/GenBank/DDBJ databases">
        <title>Genome Sequence of Physisporinus lineatus.</title>
        <authorList>
            <person name="Buettner E."/>
        </authorList>
    </citation>
    <scope>NUCLEOTIDE SEQUENCE</scope>
    <source>
        <strain evidence="1">VT162</strain>
    </source>
</reference>
<organism evidence="1 2">
    <name type="scientific">Meripilus lineatus</name>
    <dbReference type="NCBI Taxonomy" id="2056292"/>
    <lineage>
        <taxon>Eukaryota</taxon>
        <taxon>Fungi</taxon>
        <taxon>Dikarya</taxon>
        <taxon>Basidiomycota</taxon>
        <taxon>Agaricomycotina</taxon>
        <taxon>Agaricomycetes</taxon>
        <taxon>Polyporales</taxon>
        <taxon>Meripilaceae</taxon>
        <taxon>Meripilus</taxon>
    </lineage>
</organism>
<comment type="caution">
    <text evidence="1">The sequence shown here is derived from an EMBL/GenBank/DDBJ whole genome shotgun (WGS) entry which is preliminary data.</text>
</comment>
<name>A0AAD5UXB7_9APHY</name>